<dbReference type="NCBIfam" id="NF011531">
    <property type="entry name" value="PRK14971.1"/>
    <property type="match status" value="1"/>
</dbReference>
<accession>A0ABP6UJE2</accession>
<dbReference type="Pfam" id="PF22608">
    <property type="entry name" value="DNAX_ATPase_lid"/>
    <property type="match status" value="1"/>
</dbReference>
<keyword evidence="14" id="KW-1185">Reference proteome</keyword>
<keyword evidence="4 11" id="KW-0235">DNA replication</keyword>
<keyword evidence="2 11" id="KW-0808">Transferase</keyword>
<dbReference type="InterPro" id="IPR050238">
    <property type="entry name" value="DNA_Rep/Repair_Clamp_Loader"/>
</dbReference>
<feature type="domain" description="AAA+ ATPase" evidence="12">
    <location>
        <begin position="38"/>
        <end position="168"/>
    </location>
</feature>
<dbReference type="NCBIfam" id="TIGR02397">
    <property type="entry name" value="dnaX_nterm"/>
    <property type="match status" value="1"/>
</dbReference>
<dbReference type="Pfam" id="PF12169">
    <property type="entry name" value="DNA_pol3_gamma3"/>
    <property type="match status" value="1"/>
</dbReference>
<dbReference type="RefSeq" id="WP_344926594.1">
    <property type="nucleotide sequence ID" value="NZ_BAABCW010000006.1"/>
</dbReference>
<evidence type="ECO:0000256" key="8">
    <source>
        <dbReference type="ARBA" id="ARBA00022840"/>
    </source>
</evidence>
<evidence type="ECO:0000313" key="13">
    <source>
        <dbReference type="EMBL" id="GAA3508016.1"/>
    </source>
</evidence>
<evidence type="ECO:0000259" key="12">
    <source>
        <dbReference type="SMART" id="SM00382"/>
    </source>
</evidence>
<dbReference type="Pfam" id="PF13177">
    <property type="entry name" value="DNA_pol3_delta2"/>
    <property type="match status" value="1"/>
</dbReference>
<keyword evidence="7" id="KW-0862">Zinc</keyword>
<dbReference type="InterPro" id="IPR045085">
    <property type="entry name" value="HLD_clamp_pol_III_gamma_tau"/>
</dbReference>
<dbReference type="SMART" id="SM00382">
    <property type="entry name" value="AAA"/>
    <property type="match status" value="1"/>
</dbReference>
<organism evidence="13 14">
    <name type="scientific">Aquimarina addita</name>
    <dbReference type="NCBI Taxonomy" id="870485"/>
    <lineage>
        <taxon>Bacteria</taxon>
        <taxon>Pseudomonadati</taxon>
        <taxon>Bacteroidota</taxon>
        <taxon>Flavobacteriia</taxon>
        <taxon>Flavobacteriales</taxon>
        <taxon>Flavobacteriaceae</taxon>
        <taxon>Aquimarina</taxon>
    </lineage>
</organism>
<name>A0ABP6UJE2_9FLAO</name>
<keyword evidence="8 11" id="KW-0067">ATP-binding</keyword>
<evidence type="ECO:0000256" key="2">
    <source>
        <dbReference type="ARBA" id="ARBA00022679"/>
    </source>
</evidence>
<dbReference type="Gene3D" id="1.20.272.10">
    <property type="match status" value="1"/>
</dbReference>
<evidence type="ECO:0000256" key="10">
    <source>
        <dbReference type="ARBA" id="ARBA00049244"/>
    </source>
</evidence>
<keyword evidence="6 11" id="KW-0547">Nucleotide-binding</keyword>
<evidence type="ECO:0000256" key="9">
    <source>
        <dbReference type="ARBA" id="ARBA00022932"/>
    </source>
</evidence>
<evidence type="ECO:0000256" key="6">
    <source>
        <dbReference type="ARBA" id="ARBA00022741"/>
    </source>
</evidence>
<dbReference type="Proteomes" id="UP001500459">
    <property type="component" value="Unassembled WGS sequence"/>
</dbReference>
<evidence type="ECO:0000256" key="1">
    <source>
        <dbReference type="ARBA" id="ARBA00006360"/>
    </source>
</evidence>
<comment type="function">
    <text evidence="11">DNA polymerase III is a complex, multichain enzyme responsible for most of the replicative synthesis in bacteria. This DNA polymerase also exhibits 3' to 5' exonuclease activity.</text>
</comment>
<dbReference type="PANTHER" id="PTHR11669">
    <property type="entry name" value="REPLICATION FACTOR C / DNA POLYMERASE III GAMMA-TAU SUBUNIT"/>
    <property type="match status" value="1"/>
</dbReference>
<reference evidence="14" key="1">
    <citation type="journal article" date="2019" name="Int. J. Syst. Evol. Microbiol.">
        <title>The Global Catalogue of Microorganisms (GCM) 10K type strain sequencing project: providing services to taxonomists for standard genome sequencing and annotation.</title>
        <authorList>
            <consortium name="The Broad Institute Genomics Platform"/>
            <consortium name="The Broad Institute Genome Sequencing Center for Infectious Disease"/>
            <person name="Wu L."/>
            <person name="Ma J."/>
        </authorList>
    </citation>
    <scope>NUCLEOTIDE SEQUENCE [LARGE SCALE GENOMIC DNA]</scope>
    <source>
        <strain evidence="14">JCM 17106</strain>
    </source>
</reference>
<dbReference type="EMBL" id="BAABCW010000006">
    <property type="protein sequence ID" value="GAA3508016.1"/>
    <property type="molecule type" value="Genomic_DNA"/>
</dbReference>
<dbReference type="CDD" id="cd18137">
    <property type="entry name" value="HLD_clamp_pol_III_gamma_tau"/>
    <property type="match status" value="1"/>
</dbReference>
<keyword evidence="9 11" id="KW-0239">DNA-directed DNA polymerase</keyword>
<keyword evidence="5" id="KW-0479">Metal-binding</keyword>
<comment type="subunit">
    <text evidence="11">DNA polymerase III contains a core (composed of alpha, epsilon and theta chains) that associates with a tau subunit. This core dimerizes to form the POLIII' complex. PolIII' associates with the gamma complex (composed of gamma, delta, delta', psi and chi chains) and with the beta chain to form the complete DNA polymerase III complex.</text>
</comment>
<dbReference type="InterPro" id="IPR012763">
    <property type="entry name" value="DNA_pol_III_sug/sutau_N"/>
</dbReference>
<proteinExistence type="inferred from homology"/>
<gene>
    <name evidence="11" type="primary">dnaX</name>
    <name evidence="13" type="ORF">GCM10022393_17790</name>
</gene>
<evidence type="ECO:0000256" key="3">
    <source>
        <dbReference type="ARBA" id="ARBA00022695"/>
    </source>
</evidence>
<keyword evidence="3 11" id="KW-0548">Nucleotidyltransferase</keyword>
<comment type="catalytic activity">
    <reaction evidence="10 11">
        <text>DNA(n) + a 2'-deoxyribonucleoside 5'-triphosphate = DNA(n+1) + diphosphate</text>
        <dbReference type="Rhea" id="RHEA:22508"/>
        <dbReference type="Rhea" id="RHEA-COMP:17339"/>
        <dbReference type="Rhea" id="RHEA-COMP:17340"/>
        <dbReference type="ChEBI" id="CHEBI:33019"/>
        <dbReference type="ChEBI" id="CHEBI:61560"/>
        <dbReference type="ChEBI" id="CHEBI:173112"/>
        <dbReference type="EC" id="2.7.7.7"/>
    </reaction>
</comment>
<dbReference type="InterPro" id="IPR022754">
    <property type="entry name" value="DNA_pol_III_gamma-3"/>
</dbReference>
<comment type="caution">
    <text evidence="13">The sequence shown here is derived from an EMBL/GenBank/DDBJ whole genome shotgun (WGS) entry which is preliminary data.</text>
</comment>
<dbReference type="PANTHER" id="PTHR11669:SF0">
    <property type="entry name" value="PROTEIN STICHEL-LIKE 2"/>
    <property type="match status" value="1"/>
</dbReference>
<dbReference type="Gene3D" id="1.10.8.60">
    <property type="match status" value="1"/>
</dbReference>
<evidence type="ECO:0000256" key="7">
    <source>
        <dbReference type="ARBA" id="ARBA00022833"/>
    </source>
</evidence>
<dbReference type="InterPro" id="IPR005790">
    <property type="entry name" value="DNA_polIII_delta"/>
</dbReference>
<dbReference type="Gene3D" id="3.40.50.300">
    <property type="entry name" value="P-loop containing nucleotide triphosphate hydrolases"/>
    <property type="match status" value="1"/>
</dbReference>
<evidence type="ECO:0000256" key="11">
    <source>
        <dbReference type="RuleBase" id="RU364063"/>
    </source>
</evidence>
<dbReference type="InterPro" id="IPR001270">
    <property type="entry name" value="ClpA/B"/>
</dbReference>
<dbReference type="InterPro" id="IPR027417">
    <property type="entry name" value="P-loop_NTPase"/>
</dbReference>
<dbReference type="InterPro" id="IPR008921">
    <property type="entry name" value="DNA_pol3_clamp-load_cplx_C"/>
</dbReference>
<comment type="similarity">
    <text evidence="1 11">Belongs to the DnaX/STICHEL family.</text>
</comment>
<dbReference type="CDD" id="cd00009">
    <property type="entry name" value="AAA"/>
    <property type="match status" value="1"/>
</dbReference>
<dbReference type="SUPFAM" id="SSF52540">
    <property type="entry name" value="P-loop containing nucleoside triphosphate hydrolases"/>
    <property type="match status" value="1"/>
</dbReference>
<protein>
    <recommendedName>
        <fullName evidence="11">DNA polymerase III subunit gamma/tau</fullName>
        <ecNumber evidence="11">2.7.7.7</ecNumber>
    </recommendedName>
</protein>
<dbReference type="EC" id="2.7.7.7" evidence="11"/>
<dbReference type="NCBIfam" id="TIGR01128">
    <property type="entry name" value="holA"/>
    <property type="match status" value="1"/>
</dbReference>
<dbReference type="PRINTS" id="PR00300">
    <property type="entry name" value="CLPPROTEASEA"/>
</dbReference>
<evidence type="ECO:0000256" key="5">
    <source>
        <dbReference type="ARBA" id="ARBA00022723"/>
    </source>
</evidence>
<evidence type="ECO:0000256" key="4">
    <source>
        <dbReference type="ARBA" id="ARBA00022705"/>
    </source>
</evidence>
<evidence type="ECO:0000313" key="14">
    <source>
        <dbReference type="Proteomes" id="UP001500459"/>
    </source>
</evidence>
<dbReference type="InterPro" id="IPR003593">
    <property type="entry name" value="AAA+_ATPase"/>
</dbReference>
<sequence>MEHFIVSARKYRPQTFKDVVGQQAITNTLLNAIDNNHLAQALLFTGPRGVGKTSCARILAKTINQQGEHDPDEDFAFNIFELDAASNNSVDDIRSLIDQVRIPPQVGTYKVYIIDEVHMLSQAAFNAFLKTLEEPPKHAIFILATTEKHKIIPTILSRCQIFDFKRITVTDAKNHLMQVAESEGIIADEDALQIIAQKADGAMRDALSIFDRVVSFSGKNLTRQAVTENLNVLDYETYFKTTDLILTNNIPQLLIEFNEILAQGFDGHHFIAGLASHFRDLLVCKNPATINLLEVGEATKTKYHEQSQQSSYPFLMRGIELANDCDLKYKTSRNQRLLVELCLMQLASILTQDGEKKNDQPYIIPPEYFRQKGIQPIHITSEVKKKADDKLVSQSVVTEKEQISEKAVDASTNKVKIPEQTTTTNEVLPTNIEDTPVVIANKTISHLREKRTSGLSLNSIRRKKEHQENKVEKVIDPTNLPTDAFDESQMQTAWKEYGKMQDKKGERIIGSMFAMNTPILKEFEIHLELPNESMKVDLQNAESGLLQFLYRKLNNYSIQLKVTVNEEASKKYAFTPQDKYDKLKEKNPLIDKLRSSFDLDI</sequence>
<dbReference type="SUPFAM" id="SSF48019">
    <property type="entry name" value="post-AAA+ oligomerization domain-like"/>
    <property type="match status" value="1"/>
</dbReference>